<protein>
    <submittedName>
        <fullName evidence="1">Uncharacterized protein</fullName>
    </submittedName>
</protein>
<evidence type="ECO:0000313" key="1">
    <source>
        <dbReference type="EMBL" id="PJE76284.1"/>
    </source>
</evidence>
<dbReference type="Proteomes" id="UP000231152">
    <property type="component" value="Unassembled WGS sequence"/>
</dbReference>
<gene>
    <name evidence="1" type="ORF">COV04_00170</name>
</gene>
<comment type="caution">
    <text evidence="1">The sequence shown here is derived from an EMBL/GenBank/DDBJ whole genome shotgun (WGS) entry which is preliminary data.</text>
</comment>
<proteinExistence type="predicted"/>
<dbReference type="AlphaFoldDB" id="A0A2M8LFQ0"/>
<dbReference type="EMBL" id="PFET01000001">
    <property type="protein sequence ID" value="PJE76284.1"/>
    <property type="molecule type" value="Genomic_DNA"/>
</dbReference>
<sequence>MTNEKKQVNTDYRWLNDPSLLRKMQGHFVSDVLKFNAVEEAQWLIKNIKPALEEKGINNLLPLALIDGYKELVTRASWLALSSLSEEEIIRLFATYFSFALDMSANLDVWEQLRAILIIRYPHDERDAFKAKLRYALEENQETITSNKLIIQEKEVLPTVANWLRDYVRHVDAQPAESIKQIEYLSSSINTKKISAQEKEKLHFLLHLYERLKRSTFSVDGLEEPLSTNIDGKEVTVKDGQVQQVDPRVERLINQFKKIGLITPEDEQPPSGPNDENDEWVDLRKAPLGSEVAGQEENKIDTEHVHARTSTVLKQSTLHQKERSALAAEEKATSSLFESAEVRKEIRRIRNNQINTKQLYDTLLTAFNVSRQAPVAAVLYALAEQGKLESFIFADQRFKNLLAARYRKLEKATMLRQLQEGLNYPEHLRNFLRMLLEDHMHMQISEAAHLAAELTALARKKDSATPYLAYFDEATQSYQWMDTTL</sequence>
<organism evidence="1 2">
    <name type="scientific">Candidatus Uhrbacteria bacterium CG10_big_fil_rev_8_21_14_0_10_48_11</name>
    <dbReference type="NCBI Taxonomy" id="1975037"/>
    <lineage>
        <taxon>Bacteria</taxon>
        <taxon>Candidatus Uhriibacteriota</taxon>
    </lineage>
</organism>
<reference evidence="1 2" key="1">
    <citation type="submission" date="2017-09" db="EMBL/GenBank/DDBJ databases">
        <title>Depth-based differentiation of microbial function through sediment-hosted aquifers and enrichment of novel symbionts in the deep terrestrial subsurface.</title>
        <authorList>
            <person name="Probst A.J."/>
            <person name="Ladd B."/>
            <person name="Jarett J.K."/>
            <person name="Geller-Mcgrath D.E."/>
            <person name="Sieber C.M."/>
            <person name="Emerson J.B."/>
            <person name="Anantharaman K."/>
            <person name="Thomas B.C."/>
            <person name="Malmstrom R."/>
            <person name="Stieglmeier M."/>
            <person name="Klingl A."/>
            <person name="Woyke T."/>
            <person name="Ryan C.M."/>
            <person name="Banfield J.F."/>
        </authorList>
    </citation>
    <scope>NUCLEOTIDE SEQUENCE [LARGE SCALE GENOMIC DNA]</scope>
    <source>
        <strain evidence="1">CG10_big_fil_rev_8_21_14_0_10_48_11</strain>
    </source>
</reference>
<evidence type="ECO:0000313" key="2">
    <source>
        <dbReference type="Proteomes" id="UP000231152"/>
    </source>
</evidence>
<name>A0A2M8LFQ0_9BACT</name>
<accession>A0A2M8LFQ0</accession>